<keyword evidence="2" id="KW-1185">Reference proteome</keyword>
<evidence type="ECO:0000313" key="2">
    <source>
        <dbReference type="Proteomes" id="UP000534783"/>
    </source>
</evidence>
<evidence type="ECO:0008006" key="3">
    <source>
        <dbReference type="Google" id="ProtNLM"/>
    </source>
</evidence>
<proteinExistence type="predicted"/>
<dbReference type="RefSeq" id="WP_168058736.1">
    <property type="nucleotide sequence ID" value="NZ_VTOW01000001.1"/>
</dbReference>
<dbReference type="EMBL" id="VTOW01000001">
    <property type="protein sequence ID" value="NKE70491.1"/>
    <property type="molecule type" value="Genomic_DNA"/>
</dbReference>
<dbReference type="AlphaFoldDB" id="A0A7X6IAH5"/>
<dbReference type="Proteomes" id="UP000534783">
    <property type="component" value="Unassembled WGS sequence"/>
</dbReference>
<name>A0A7X6IAH5_9BACT</name>
<sequence length="117" mass="13234">MARRQIKADRDLEEFIAKIADSFVKIELIKFFHHNPHFLGKTGDISLAIGRDPKKVSKGIDDLVLQGVIKKNGQKSAAIWSYAPEASMDKKITQFIKAYEGPDLRQWIVNQVIRGGK</sequence>
<protein>
    <recommendedName>
        <fullName evidence="3">Transcriptional regulator</fullName>
    </recommendedName>
</protein>
<evidence type="ECO:0000313" key="1">
    <source>
        <dbReference type="EMBL" id="NKE70491.1"/>
    </source>
</evidence>
<reference evidence="1 2" key="1">
    <citation type="journal article" date="2020" name="Nature">
        <title>Bacterial chemolithoautotrophy via manganese oxidation.</title>
        <authorList>
            <person name="Yu H."/>
            <person name="Leadbetter J.R."/>
        </authorList>
    </citation>
    <scope>NUCLEOTIDE SEQUENCE [LARGE SCALE GENOMIC DNA]</scope>
    <source>
        <strain evidence="1 2">Mn-1</strain>
    </source>
</reference>
<accession>A0A7X6IAH5</accession>
<gene>
    <name evidence="1" type="ORF">MNODULE_07035</name>
</gene>
<organism evidence="1 2">
    <name type="scientific">Candidatus Manganitrophus noduliformans</name>
    <dbReference type="NCBI Taxonomy" id="2606439"/>
    <lineage>
        <taxon>Bacteria</taxon>
        <taxon>Pseudomonadati</taxon>
        <taxon>Nitrospirota</taxon>
        <taxon>Nitrospiria</taxon>
        <taxon>Candidatus Troglogloeales</taxon>
        <taxon>Candidatus Manganitrophaceae</taxon>
        <taxon>Candidatus Manganitrophus</taxon>
    </lineage>
</organism>
<comment type="caution">
    <text evidence="1">The sequence shown here is derived from an EMBL/GenBank/DDBJ whole genome shotgun (WGS) entry which is preliminary data.</text>
</comment>